<name>A0AA38LGV1_TAXCH</name>
<dbReference type="AlphaFoldDB" id="A0AA38LGV1"/>
<feature type="non-terminal residue" evidence="1">
    <location>
        <position position="173"/>
    </location>
</feature>
<accession>A0AA38LGV1</accession>
<proteinExistence type="predicted"/>
<organism evidence="1 2">
    <name type="scientific">Taxus chinensis</name>
    <name type="common">Chinese yew</name>
    <name type="synonym">Taxus wallichiana var. chinensis</name>
    <dbReference type="NCBI Taxonomy" id="29808"/>
    <lineage>
        <taxon>Eukaryota</taxon>
        <taxon>Viridiplantae</taxon>
        <taxon>Streptophyta</taxon>
        <taxon>Embryophyta</taxon>
        <taxon>Tracheophyta</taxon>
        <taxon>Spermatophyta</taxon>
        <taxon>Pinopsida</taxon>
        <taxon>Pinidae</taxon>
        <taxon>Conifers II</taxon>
        <taxon>Cupressales</taxon>
        <taxon>Taxaceae</taxon>
        <taxon>Taxus</taxon>
    </lineage>
</organism>
<reference evidence="1 2" key="1">
    <citation type="journal article" date="2021" name="Nat. Plants">
        <title>The Taxus genome provides insights into paclitaxel biosynthesis.</title>
        <authorList>
            <person name="Xiong X."/>
            <person name="Gou J."/>
            <person name="Liao Q."/>
            <person name="Li Y."/>
            <person name="Zhou Q."/>
            <person name="Bi G."/>
            <person name="Li C."/>
            <person name="Du R."/>
            <person name="Wang X."/>
            <person name="Sun T."/>
            <person name="Guo L."/>
            <person name="Liang H."/>
            <person name="Lu P."/>
            <person name="Wu Y."/>
            <person name="Zhang Z."/>
            <person name="Ro D.K."/>
            <person name="Shang Y."/>
            <person name="Huang S."/>
            <person name="Yan J."/>
        </authorList>
    </citation>
    <scope>NUCLEOTIDE SEQUENCE [LARGE SCALE GENOMIC DNA]</scope>
    <source>
        <strain evidence="1">Ta-2019</strain>
    </source>
</reference>
<keyword evidence="2" id="KW-1185">Reference proteome</keyword>
<evidence type="ECO:0000313" key="2">
    <source>
        <dbReference type="Proteomes" id="UP000824469"/>
    </source>
</evidence>
<feature type="non-terminal residue" evidence="1">
    <location>
        <position position="1"/>
    </location>
</feature>
<gene>
    <name evidence="1" type="ORF">KI387_021906</name>
</gene>
<comment type="caution">
    <text evidence="1">The sequence shown here is derived from an EMBL/GenBank/DDBJ whole genome shotgun (WGS) entry which is preliminary data.</text>
</comment>
<dbReference type="Proteomes" id="UP000824469">
    <property type="component" value="Unassembled WGS sequence"/>
</dbReference>
<sequence>VKMPIQKPHFTVMNGIEKPHVVVVPFPQKMLSFFAVDNGTCFAVVFSIKVTKIQWLLNRQIYKLLTVVTMDEVVVPKQVAKEEEHYVVRRIREYHPNVWNKEFLESLSSPYGLHNVHMECCYNILNKEERSDLVMVALARQQVGDQITVPIDLMCLITGGTDSPDVQDVGREY</sequence>
<evidence type="ECO:0000313" key="1">
    <source>
        <dbReference type="EMBL" id="KAH9320137.1"/>
    </source>
</evidence>
<dbReference type="EMBL" id="JAHRHJ020000004">
    <property type="protein sequence ID" value="KAH9320137.1"/>
    <property type="molecule type" value="Genomic_DNA"/>
</dbReference>
<protein>
    <submittedName>
        <fullName evidence="1">Uncharacterized protein</fullName>
    </submittedName>
</protein>